<dbReference type="Proteomes" id="UP000077266">
    <property type="component" value="Unassembled WGS sequence"/>
</dbReference>
<feature type="chain" id="PRO_5007861040" description="Extracellular membrane protein CFEM domain-containing protein" evidence="1">
    <location>
        <begin position="22"/>
        <end position="95"/>
    </location>
</feature>
<organism evidence="2 3">
    <name type="scientific">Exidia glandulosa HHB12029</name>
    <dbReference type="NCBI Taxonomy" id="1314781"/>
    <lineage>
        <taxon>Eukaryota</taxon>
        <taxon>Fungi</taxon>
        <taxon>Dikarya</taxon>
        <taxon>Basidiomycota</taxon>
        <taxon>Agaricomycotina</taxon>
        <taxon>Agaricomycetes</taxon>
        <taxon>Auriculariales</taxon>
        <taxon>Exidiaceae</taxon>
        <taxon>Exidia</taxon>
    </lineage>
</organism>
<keyword evidence="3" id="KW-1185">Reference proteome</keyword>
<dbReference type="InParanoid" id="A0A165KS85"/>
<proteinExistence type="predicted"/>
<sequence>MRAQLGPVVTFIALRLLTVTAVDVPAECKTPCDASQALIDACQPATAECICTQPYEQGLFDCGSCLGAGNATDYARQQQELDGMRRWNGVSMNVG</sequence>
<reference evidence="2 3" key="1">
    <citation type="journal article" date="2016" name="Mol. Biol. Evol.">
        <title>Comparative Genomics of Early-Diverging Mushroom-Forming Fungi Provides Insights into the Origins of Lignocellulose Decay Capabilities.</title>
        <authorList>
            <person name="Nagy L.G."/>
            <person name="Riley R."/>
            <person name="Tritt A."/>
            <person name="Adam C."/>
            <person name="Daum C."/>
            <person name="Floudas D."/>
            <person name="Sun H."/>
            <person name="Yadav J.S."/>
            <person name="Pangilinan J."/>
            <person name="Larsson K.H."/>
            <person name="Matsuura K."/>
            <person name="Barry K."/>
            <person name="Labutti K."/>
            <person name="Kuo R."/>
            <person name="Ohm R.A."/>
            <person name="Bhattacharya S.S."/>
            <person name="Shirouzu T."/>
            <person name="Yoshinaga Y."/>
            <person name="Martin F.M."/>
            <person name="Grigoriev I.V."/>
            <person name="Hibbett D.S."/>
        </authorList>
    </citation>
    <scope>NUCLEOTIDE SEQUENCE [LARGE SCALE GENOMIC DNA]</scope>
    <source>
        <strain evidence="2 3">HHB12029</strain>
    </source>
</reference>
<evidence type="ECO:0000313" key="2">
    <source>
        <dbReference type="EMBL" id="KZV96787.1"/>
    </source>
</evidence>
<name>A0A165KS85_EXIGL</name>
<evidence type="ECO:0008006" key="4">
    <source>
        <dbReference type="Google" id="ProtNLM"/>
    </source>
</evidence>
<feature type="signal peptide" evidence="1">
    <location>
        <begin position="1"/>
        <end position="21"/>
    </location>
</feature>
<evidence type="ECO:0000313" key="3">
    <source>
        <dbReference type="Proteomes" id="UP000077266"/>
    </source>
</evidence>
<dbReference type="EMBL" id="KV425938">
    <property type="protein sequence ID" value="KZV96787.1"/>
    <property type="molecule type" value="Genomic_DNA"/>
</dbReference>
<protein>
    <recommendedName>
        <fullName evidence="4">Extracellular membrane protein CFEM domain-containing protein</fullName>
    </recommendedName>
</protein>
<dbReference type="AlphaFoldDB" id="A0A165KS85"/>
<gene>
    <name evidence="2" type="ORF">EXIGLDRAFT_404255</name>
</gene>
<evidence type="ECO:0000256" key="1">
    <source>
        <dbReference type="SAM" id="SignalP"/>
    </source>
</evidence>
<keyword evidence="1" id="KW-0732">Signal</keyword>
<accession>A0A165KS85</accession>
<dbReference type="OrthoDB" id="3030369at2759"/>